<evidence type="ECO:0000259" key="5">
    <source>
        <dbReference type="SMART" id="SM01332"/>
    </source>
</evidence>
<feature type="compositionally biased region" description="Polar residues" evidence="3">
    <location>
        <begin position="680"/>
        <end position="691"/>
    </location>
</feature>
<evidence type="ECO:0000256" key="2">
    <source>
        <dbReference type="RuleBase" id="RU000383"/>
    </source>
</evidence>
<dbReference type="InterPro" id="IPR006671">
    <property type="entry name" value="Cyclin_N"/>
</dbReference>
<dbReference type="Pfam" id="PF14214">
    <property type="entry name" value="Helitron_like_N"/>
    <property type="match status" value="1"/>
</dbReference>
<keyword evidence="1 2" id="KW-0195">Cyclin</keyword>
<comment type="caution">
    <text evidence="6">The sequence shown here is derived from an EMBL/GenBank/DDBJ whole genome shotgun (WGS) entry which is preliminary data.</text>
</comment>
<evidence type="ECO:0000313" key="7">
    <source>
        <dbReference type="Proteomes" id="UP000836402"/>
    </source>
</evidence>
<reference evidence="6" key="1">
    <citation type="submission" date="2020-10" db="EMBL/GenBank/DDBJ databases">
        <authorList>
            <person name="Sedaghatjoo S."/>
        </authorList>
    </citation>
    <scope>NUCLEOTIDE SEQUENCE</scope>
    <source>
        <strain evidence="6">AZH3</strain>
    </source>
</reference>
<dbReference type="InterPro" id="IPR004367">
    <property type="entry name" value="Cyclin_C-dom"/>
</dbReference>
<feature type="region of interest" description="Disordered" evidence="3">
    <location>
        <begin position="678"/>
        <end position="707"/>
    </location>
</feature>
<dbReference type="InterPro" id="IPR025476">
    <property type="entry name" value="Helitron_helicase-like"/>
</dbReference>
<name>A0ABN7J0K0_9BASI</name>
<feature type="region of interest" description="Disordered" evidence="3">
    <location>
        <begin position="901"/>
        <end position="932"/>
    </location>
</feature>
<evidence type="ECO:0008006" key="8">
    <source>
        <dbReference type="Google" id="ProtNLM"/>
    </source>
</evidence>
<dbReference type="Gene3D" id="1.10.472.10">
    <property type="entry name" value="Cyclin-like"/>
    <property type="match status" value="2"/>
</dbReference>
<gene>
    <name evidence="6" type="ORF">JKIAZH3_G4342</name>
</gene>
<dbReference type="SMART" id="SM01332">
    <property type="entry name" value="Cyclin_C"/>
    <property type="match status" value="1"/>
</dbReference>
<dbReference type="PANTHER" id="PTHR10177">
    <property type="entry name" value="CYCLINS"/>
    <property type="match status" value="1"/>
</dbReference>
<dbReference type="InterPro" id="IPR013763">
    <property type="entry name" value="Cyclin-like_dom"/>
</dbReference>
<dbReference type="InterPro" id="IPR039361">
    <property type="entry name" value="Cyclin"/>
</dbReference>
<evidence type="ECO:0000313" key="6">
    <source>
        <dbReference type="EMBL" id="CAD6938743.1"/>
    </source>
</evidence>
<dbReference type="Pfam" id="PF02984">
    <property type="entry name" value="Cyclin_C"/>
    <property type="match status" value="1"/>
</dbReference>
<dbReference type="CDD" id="cd00043">
    <property type="entry name" value="CYCLIN_SF"/>
    <property type="match status" value="1"/>
</dbReference>
<feature type="domain" description="Cyclin C-terminal" evidence="5">
    <location>
        <begin position="1425"/>
        <end position="1539"/>
    </location>
</feature>
<dbReference type="SMART" id="SM00385">
    <property type="entry name" value="CYCLIN"/>
    <property type="match status" value="1"/>
</dbReference>
<evidence type="ECO:0000256" key="3">
    <source>
        <dbReference type="SAM" id="MobiDB-lite"/>
    </source>
</evidence>
<dbReference type="Proteomes" id="UP000836402">
    <property type="component" value="Unassembled WGS sequence"/>
</dbReference>
<feature type="domain" description="Cyclin-like" evidence="4">
    <location>
        <begin position="1327"/>
        <end position="1412"/>
    </location>
</feature>
<comment type="similarity">
    <text evidence="2">Belongs to the cyclin family.</text>
</comment>
<organism evidence="6 7">
    <name type="scientific">Tilletia caries</name>
    <name type="common">wheat bunt fungus</name>
    <dbReference type="NCBI Taxonomy" id="13290"/>
    <lineage>
        <taxon>Eukaryota</taxon>
        <taxon>Fungi</taxon>
        <taxon>Dikarya</taxon>
        <taxon>Basidiomycota</taxon>
        <taxon>Ustilaginomycotina</taxon>
        <taxon>Exobasidiomycetes</taxon>
        <taxon>Tilletiales</taxon>
        <taxon>Tilletiaceae</taxon>
        <taxon>Tilletia</taxon>
    </lineage>
</organism>
<dbReference type="EMBL" id="CAJHJG010004143">
    <property type="protein sequence ID" value="CAD6938743.1"/>
    <property type="molecule type" value="Genomic_DNA"/>
</dbReference>
<evidence type="ECO:0000259" key="4">
    <source>
        <dbReference type="SMART" id="SM00385"/>
    </source>
</evidence>
<dbReference type="InterPro" id="IPR036915">
    <property type="entry name" value="Cyclin-like_sf"/>
</dbReference>
<protein>
    <recommendedName>
        <fullName evidence="8">Helitron helicase-like domain-containing protein</fullName>
    </recommendedName>
</protein>
<accession>A0ABN7J0K0</accession>
<sequence>MFLPAIHRQMLERYGDFQQPYLSSQYRRTHPQLGVAAAETQPAGVAMSIRDDSAANSFQRRKRLHGVVCRRVEATTLDLTILTIADPHIMERPAHHFEYGHPSLDGLALHREGVHVKDQIVEVDICGECHSAIHSVPAKLPALALANDNIRGFLPDDLQDVTWLEERLCAKYLASAYIVRLYDLTAPGAPEERPRVMKGHACSFPLNTVSTAAKLPWPVDGNAALLSCIVIGPRKPRMNDLRNVFKVRRDKVKGLLLYLKDHCKGYPQVSVDDDALRSLPEDDVPELIMRHVQYQTHNEVPSLFAKETAGLDVHPAELGDNDDDDLQARTFLEHHGLLDINGISVPAHTRAAAALANATGTERPDLIIRHGTTFIEDYNNPDLFPGMFPTLFPWGTGGFEQKSRRTALSFGHQAKYLLDLSEPLFRRHWSYIFVVANIKQRRAIHLGSRLMCKSQDFARFSSLLQNLNPDVVQRVAEHVAKGGSLATLSGDEVQIFSLLKKCELVSANVPGSKAVMTRARADIRAYIGRYGIFQLFLTLNPGPSHSPVFQIFFGDRSVTLNCQAPTLPTSKVRASRVADDPVAASDYFHFHINAVFQYLLGWDIRKKTSTAAGGLFGRLAAFYLVKEHSMRGQLHCHSLIWLEGGLNPSTLRARMQSDEEFQNRYLQFFDELLRHGYPSSDVQQEGPQSTGRKPRQECPPRPADPQYPEQFELDHSLLAHEVQRHRCTFTCFKGGRDSCRFLFPHDVVKDSSFNPDDNSISLRIQHPLINWHNPNLLVATRHNHDLKAVQSGKSGAAAASYITSYTTKSEETPANQISMINSVYERLASTDTHFPDTQSLLSKCVMQFGRERQVHAQQASTYVRDLGDTEQSHTTTPMLSGALTRMVHKLFGFPREDIGIEHCHQPGASPMDIDEASSTSNPDVNVPDDNGSSDMVSLNHHGLTHQVQDYLWRGTTLADLCFYDFVQYVELIRIPKTPNHNHHHLGDMHPNHATHLHRYTPLRSRGIPRSIGASFPRRDGSDGHGDMYCSVMMAHFIPFDNHQPLKLGTERWEEAFRRISFSLRATHTMDNWAALLECDDARDADQLRRRKAEARTSMRVDATVAALGPGIDNTNADVDMDLLQTGRQHSSAETIKFTSTLERGGWFDVRPSTSDPAETQPHPNIEFSRTVRQQMQMTDSKMAAALTRLRTRSCTEADTALFNHNVLKSGHRPDTQLSNKQDMIVLASTNRTVRALNDRKAATEATSARCHLAISHAIDTADITLDRRTRTALLSYNGQGDTKVGMGRIPLYIGMPVIYRGPNKSVALGITNDRSSITWERRAKILEWVAKVQGRMSLHSDILWLAVNFFHRFISTGISPSISLYHTGLTCLWIASKIEGIRYDPNLRLHRFASFIDNRKRTLARMINEEAQILAALDYRVGGFVPPLFWVRLIAVAGGIEPMSYRLAECLLDATATEPYFSTWAPKLLASITVFVARKMVRRPWALAFVTTSGRTEHELTDEANMLLAYLRSDSYRHSYMYRKYTSNEYEYVGDYVHSWAATHPEI</sequence>
<dbReference type="Pfam" id="PF20209">
    <property type="entry name" value="DUF6570"/>
    <property type="match status" value="1"/>
</dbReference>
<dbReference type="InterPro" id="IPR046700">
    <property type="entry name" value="DUF6570"/>
</dbReference>
<keyword evidence="7" id="KW-1185">Reference proteome</keyword>
<evidence type="ECO:0000256" key="1">
    <source>
        <dbReference type="ARBA" id="ARBA00023127"/>
    </source>
</evidence>
<proteinExistence type="inferred from homology"/>
<dbReference type="Pfam" id="PF00134">
    <property type="entry name" value="Cyclin_N"/>
    <property type="match status" value="1"/>
</dbReference>
<dbReference type="SUPFAM" id="SSF47954">
    <property type="entry name" value="Cyclin-like"/>
    <property type="match status" value="2"/>
</dbReference>